<protein>
    <submittedName>
        <fullName evidence="1">Uncharacterized protein</fullName>
    </submittedName>
</protein>
<dbReference type="EMBL" id="GBRH01281840">
    <property type="protein sequence ID" value="JAD16055.1"/>
    <property type="molecule type" value="Transcribed_RNA"/>
</dbReference>
<dbReference type="AlphaFoldDB" id="A0A0A8XTR1"/>
<reference evidence="1" key="1">
    <citation type="submission" date="2014-09" db="EMBL/GenBank/DDBJ databases">
        <authorList>
            <person name="Magalhaes I.L.F."/>
            <person name="Oliveira U."/>
            <person name="Santos F.R."/>
            <person name="Vidigal T.H.D.A."/>
            <person name="Brescovit A.D."/>
            <person name="Santos A.J."/>
        </authorList>
    </citation>
    <scope>NUCLEOTIDE SEQUENCE</scope>
    <source>
        <tissue evidence="1">Shoot tissue taken approximately 20 cm above the soil surface</tissue>
    </source>
</reference>
<sequence length="26" mass="2979">MLCLHISFEELLCSVLFELGSCLSYK</sequence>
<proteinExistence type="predicted"/>
<reference evidence="1" key="2">
    <citation type="journal article" date="2015" name="Data Brief">
        <title>Shoot transcriptome of the giant reed, Arundo donax.</title>
        <authorList>
            <person name="Barrero R.A."/>
            <person name="Guerrero F.D."/>
            <person name="Moolhuijzen P."/>
            <person name="Goolsby J.A."/>
            <person name="Tidwell J."/>
            <person name="Bellgard S.E."/>
            <person name="Bellgard M.I."/>
        </authorList>
    </citation>
    <scope>NUCLEOTIDE SEQUENCE</scope>
    <source>
        <tissue evidence="1">Shoot tissue taken approximately 20 cm above the soil surface</tissue>
    </source>
</reference>
<evidence type="ECO:0000313" key="1">
    <source>
        <dbReference type="EMBL" id="JAD16055.1"/>
    </source>
</evidence>
<name>A0A0A8XTR1_ARUDO</name>
<accession>A0A0A8XTR1</accession>
<organism evidence="1">
    <name type="scientific">Arundo donax</name>
    <name type="common">Giant reed</name>
    <name type="synonym">Donax arundinaceus</name>
    <dbReference type="NCBI Taxonomy" id="35708"/>
    <lineage>
        <taxon>Eukaryota</taxon>
        <taxon>Viridiplantae</taxon>
        <taxon>Streptophyta</taxon>
        <taxon>Embryophyta</taxon>
        <taxon>Tracheophyta</taxon>
        <taxon>Spermatophyta</taxon>
        <taxon>Magnoliopsida</taxon>
        <taxon>Liliopsida</taxon>
        <taxon>Poales</taxon>
        <taxon>Poaceae</taxon>
        <taxon>PACMAD clade</taxon>
        <taxon>Arundinoideae</taxon>
        <taxon>Arundineae</taxon>
        <taxon>Arundo</taxon>
    </lineage>
</organism>